<dbReference type="InterPro" id="IPR045792">
    <property type="entry name" value="DUF6036"/>
</dbReference>
<dbReference type="AlphaFoldDB" id="A0A7V1PVK6"/>
<evidence type="ECO:0000259" key="1">
    <source>
        <dbReference type="Pfam" id="PF19502"/>
    </source>
</evidence>
<feature type="domain" description="DUF6036" evidence="1">
    <location>
        <begin position="5"/>
        <end position="145"/>
    </location>
</feature>
<gene>
    <name evidence="2" type="ORF">ENJ10_08330</name>
</gene>
<comment type="caution">
    <text evidence="2">The sequence shown here is derived from an EMBL/GenBank/DDBJ whole genome shotgun (WGS) entry which is preliminary data.</text>
</comment>
<organism evidence="2">
    <name type="scientific">Caldithrix abyssi</name>
    <dbReference type="NCBI Taxonomy" id="187145"/>
    <lineage>
        <taxon>Bacteria</taxon>
        <taxon>Pseudomonadati</taxon>
        <taxon>Calditrichota</taxon>
        <taxon>Calditrichia</taxon>
        <taxon>Calditrichales</taxon>
        <taxon>Calditrichaceae</taxon>
        <taxon>Caldithrix</taxon>
    </lineage>
</organism>
<dbReference type="SUPFAM" id="SSF81301">
    <property type="entry name" value="Nucleotidyltransferase"/>
    <property type="match status" value="1"/>
</dbReference>
<dbReference type="EMBL" id="DRLD01000228">
    <property type="protein sequence ID" value="HED10682.1"/>
    <property type="molecule type" value="Genomic_DNA"/>
</dbReference>
<name>A0A7V1PVK6_CALAY</name>
<reference evidence="2" key="1">
    <citation type="journal article" date="2020" name="mSystems">
        <title>Genome- and Community-Level Interaction Insights into Carbon Utilization and Element Cycling Functions of Hydrothermarchaeota in Hydrothermal Sediment.</title>
        <authorList>
            <person name="Zhou Z."/>
            <person name="Liu Y."/>
            <person name="Xu W."/>
            <person name="Pan J."/>
            <person name="Luo Z.H."/>
            <person name="Li M."/>
        </authorList>
    </citation>
    <scope>NUCLEOTIDE SEQUENCE [LARGE SCALE GENOMIC DNA]</scope>
    <source>
        <strain evidence="2">HyVt-456</strain>
    </source>
</reference>
<dbReference type="InterPro" id="IPR043519">
    <property type="entry name" value="NT_sf"/>
</dbReference>
<proteinExistence type="predicted"/>
<sequence length="149" mass="16819">MALKQLPEDFKDFIKFLNDHKVRYLLVGGWAVGIYGNPRATKDIDFLIATDDDNIGKLLDALKAFKAPAVDKSVFTDKGNVFRMGSSPIQIDIINEATGIVFEECYDRRNIIHADDVQIPVISREDLIKNKRACGRYRDLADIESLNDS</sequence>
<dbReference type="Pfam" id="PF19502">
    <property type="entry name" value="DUF6036"/>
    <property type="match status" value="1"/>
</dbReference>
<evidence type="ECO:0000313" key="2">
    <source>
        <dbReference type="EMBL" id="HED10682.1"/>
    </source>
</evidence>
<protein>
    <recommendedName>
        <fullName evidence="1">DUF6036 domain-containing protein</fullName>
    </recommendedName>
</protein>
<accession>A0A7V1PVK6</accession>
<dbReference type="Gene3D" id="3.30.460.40">
    <property type="match status" value="1"/>
</dbReference>
<dbReference type="Proteomes" id="UP000886005">
    <property type="component" value="Unassembled WGS sequence"/>
</dbReference>